<dbReference type="PROSITE" id="PS51375">
    <property type="entry name" value="PPR"/>
    <property type="match status" value="2"/>
</dbReference>
<evidence type="ECO:0000313" key="5">
    <source>
        <dbReference type="EMBL" id="KAK3510704.1"/>
    </source>
</evidence>
<keyword evidence="6" id="KW-1185">Reference proteome</keyword>
<comment type="caution">
    <text evidence="5">The sequence shown here is derived from an EMBL/GenBank/DDBJ whole genome shotgun (WGS) entry which is preliminary data.</text>
</comment>
<dbReference type="FunFam" id="1.25.40.10:FF:001102">
    <property type="entry name" value="Pentatricopeptide repeat domain 1"/>
    <property type="match status" value="1"/>
</dbReference>
<dbReference type="FunFam" id="1.25.40.10:FF:000638">
    <property type="entry name" value="Pentatricopeptide repeat domain 1"/>
    <property type="match status" value="1"/>
</dbReference>
<feature type="repeat" description="PPR" evidence="2">
    <location>
        <begin position="227"/>
        <end position="261"/>
    </location>
</feature>
<dbReference type="EMBL" id="JAUCMX010000025">
    <property type="protein sequence ID" value="KAK3510704.1"/>
    <property type="molecule type" value="Genomic_DNA"/>
</dbReference>
<feature type="region of interest" description="Disordered" evidence="3">
    <location>
        <begin position="704"/>
        <end position="734"/>
    </location>
</feature>
<evidence type="ECO:0000256" key="2">
    <source>
        <dbReference type="PROSITE-ProRule" id="PRU00708"/>
    </source>
</evidence>
<dbReference type="Gene3D" id="1.25.40.10">
    <property type="entry name" value="Tetratricopeptide repeat domain"/>
    <property type="match status" value="3"/>
</dbReference>
<feature type="domain" description="PROP1-like PPR" evidence="4">
    <location>
        <begin position="152"/>
        <end position="316"/>
    </location>
</feature>
<dbReference type="PANTHER" id="PTHR24014">
    <property type="entry name" value="2-OXOGLUTARATE AND IRON-DEPENDENT OXYGENASE DOMAIN-CONTAINING PROTEIN 2"/>
    <property type="match status" value="1"/>
</dbReference>
<protein>
    <recommendedName>
        <fullName evidence="4">PROP1-like PPR domain-containing protein</fullName>
    </recommendedName>
</protein>
<dbReference type="InterPro" id="IPR033443">
    <property type="entry name" value="PROP1-like_PPR_dom"/>
</dbReference>
<feature type="region of interest" description="Disordered" evidence="3">
    <location>
        <begin position="90"/>
        <end position="110"/>
    </location>
</feature>
<keyword evidence="1" id="KW-0677">Repeat</keyword>
<organism evidence="5 6">
    <name type="scientific">Hemibagrus guttatus</name>
    <dbReference type="NCBI Taxonomy" id="175788"/>
    <lineage>
        <taxon>Eukaryota</taxon>
        <taxon>Metazoa</taxon>
        <taxon>Chordata</taxon>
        <taxon>Craniata</taxon>
        <taxon>Vertebrata</taxon>
        <taxon>Euteleostomi</taxon>
        <taxon>Actinopterygii</taxon>
        <taxon>Neopterygii</taxon>
        <taxon>Teleostei</taxon>
        <taxon>Ostariophysi</taxon>
        <taxon>Siluriformes</taxon>
        <taxon>Bagridae</taxon>
        <taxon>Hemibagrus</taxon>
    </lineage>
</organism>
<dbReference type="InterPro" id="IPR011990">
    <property type="entry name" value="TPR-like_helical_dom_sf"/>
</dbReference>
<dbReference type="Pfam" id="PF17177">
    <property type="entry name" value="PPR_long"/>
    <property type="match status" value="1"/>
</dbReference>
<feature type="region of interest" description="Disordered" evidence="3">
    <location>
        <begin position="1510"/>
        <end position="1543"/>
    </location>
</feature>
<dbReference type="Proteomes" id="UP001274896">
    <property type="component" value="Unassembled WGS sequence"/>
</dbReference>
<evidence type="ECO:0000256" key="3">
    <source>
        <dbReference type="SAM" id="MobiDB-lite"/>
    </source>
</evidence>
<dbReference type="InterPro" id="IPR002885">
    <property type="entry name" value="PPR_rpt"/>
</dbReference>
<feature type="repeat" description="PPR" evidence="2">
    <location>
        <begin position="153"/>
        <end position="187"/>
    </location>
</feature>
<feature type="compositionally biased region" description="Basic and acidic residues" evidence="3">
    <location>
        <begin position="1513"/>
        <end position="1526"/>
    </location>
</feature>
<dbReference type="GO" id="GO:0005759">
    <property type="term" value="C:mitochondrial matrix"/>
    <property type="evidence" value="ECO:0007669"/>
    <property type="project" value="TreeGrafter"/>
</dbReference>
<evidence type="ECO:0000259" key="4">
    <source>
        <dbReference type="Pfam" id="PF17177"/>
    </source>
</evidence>
<proteinExistence type="predicted"/>
<accession>A0AAE0UKS8</accession>
<dbReference type="PANTHER" id="PTHR24014:SF6">
    <property type="entry name" value="PENTATRICOPEPTIDE REPEAT-CONTAINING PROTEIN 1, MITOCHONDRIAL"/>
    <property type="match status" value="1"/>
</dbReference>
<evidence type="ECO:0000256" key="1">
    <source>
        <dbReference type="ARBA" id="ARBA00022737"/>
    </source>
</evidence>
<dbReference type="NCBIfam" id="TIGR00756">
    <property type="entry name" value="PPR"/>
    <property type="match status" value="2"/>
</dbReference>
<reference evidence="5" key="1">
    <citation type="submission" date="2023-06" db="EMBL/GenBank/DDBJ databases">
        <title>Male Hemibagrus guttatus genome.</title>
        <authorList>
            <person name="Bian C."/>
        </authorList>
    </citation>
    <scope>NUCLEOTIDE SEQUENCE</scope>
    <source>
        <strain evidence="5">Male_cb2023</strain>
        <tissue evidence="5">Muscle</tissue>
    </source>
</reference>
<dbReference type="GO" id="GO:0000049">
    <property type="term" value="F:tRNA binding"/>
    <property type="evidence" value="ECO:0007669"/>
    <property type="project" value="TreeGrafter"/>
</dbReference>
<gene>
    <name evidence="5" type="ORF">QTP70_015154</name>
</gene>
<dbReference type="GO" id="GO:0042780">
    <property type="term" value="P:tRNA 3'-end processing"/>
    <property type="evidence" value="ECO:0007669"/>
    <property type="project" value="TreeGrafter"/>
</dbReference>
<name>A0AAE0UKS8_9TELE</name>
<sequence>MAVVVNPGLDRSAVMLRCVLLTLERAGNAVKGRNTQTCLCNATYFSQISARKFADAPNPTAEEDEVRFGDYPGPFSSRMSFRKSSAELQDAKHTDAEVEQDEPNPNFRPRNKKRNTPYWYLLQCKKLLKKDKLAEALALFEVEMLKEERLQPEEYNYTVLIGGCGRVGYIKKAFKLYNDMKKRGLEPSAAAYTALFNACAESPWKQSALEQALKLRQELRRKNIPLNAITHHALLKTLARAGDLRACFQVLREMLQSGQAITQETFQYLLMCCVEDKEQGFRLALQVWHQMLSAGIKPDGQNYNIILRAARDCGIGDPALASKLLLRGWEESQLTAQGKGQRSRLRKGTCDPEPLDVDAFERLVLTDTASDLTQANLRSDSTQAQLIPVSSSSRLSPALKSPLSVPNLLDPSTCHSDVVALATASTAANRLALIGDLDGFLNKMSSDGLKPSIKTLTLLADVTEPGSQSVRSLMDAAFQSGVQLDVGFFNTLIRKAAKAGDVNGAKAVKALMLERKLRLNAQTFCSLALACRSPKDGLQLLTDMQACGVAGNAHVFSALIGQAMRRLDYAWLHELLQQMHRLQVSPNDVIIKQLEFATQYPPTYDQIFHDLTHVTPHKPQTPLHKSPFVPFSRVSYHLICFDWLAVAPSAQIRCVSCKLDAHAGKLEDRGVAYDIISRRTRTWKRSTVSVVSISSGWSSCLHRRRHTRGRNTTRPETELQQDGVESGRGSDKRAKPLMEPDIEVIVLSDDEDTGGDHTGALDNSSILIVEDNDDSKDLSSETSETLDEDVTITFSRKANVLPHARYDCTVSFSFTDSNISVPESSNAAYCEQCFCYICDHLASQCTFWTVPGFCHCNAHKRSVYWKSLRDKRIMGYLHELKFNFNPADMDSDLRRAETSLQEFAHSLALKYAAFFMAMGNPIRQAACACVCHSTNRTAAQSSLANGSAAGCARCYIEHQKFVLYDYTPVMEYVHAFLDDTIKENPKAGSVMEHACSSDFTGPAGTVLEVNVRNLCLCFRAMSIVQVLFVDADFPASFIKQLQDFFQILPLPPDFRKFRNGLNVLSWDDPLLSAVLKGQNITGVRHVKGRRSETLDEALVVVRTRVLKLQQQNRYRELARYLRVVKSDNAAKLQMMRDWVPLYLCKVGDYAGAADSLLSPMYSSLCPASRLSPAQFGAYLRIFISGHAPTGIPHPPPVEFSLYAQNVPMVQMDPLLSSTWSLIEGGSNLLKNQEVLKFALRVLNCNTAVFTHAESWIKILKFTNQSSSGPDGSCLPEPDYSFLIRTRDIATGILCELHRTSRIQIPKNFQKGYPDQALLLLVTQALAERLLHSQLKTHPHRHPDLQNNSALLRPLCVGAPVCLSDDSNSWVMSWLFSSLLVKTQMLQDLLCVTLEELLDAQCRSVMRVQDTAEQFFIASFLCMFFLEPSVLLHLNSYPIVNLLAKWNEFEHPWQYHLRRMLEVNAGATCHSNIHMDGRTQGFSQQNIDQSMTLPPPARLLPIVHPGAMCSPGVESERGETANPHPDDSVGSAPVEGQKSSHRNC</sequence>
<evidence type="ECO:0000313" key="6">
    <source>
        <dbReference type="Proteomes" id="UP001274896"/>
    </source>
</evidence>